<evidence type="ECO:0000313" key="1">
    <source>
        <dbReference type="EMBL" id="GAA3941831.1"/>
    </source>
</evidence>
<dbReference type="Pfam" id="PF19508">
    <property type="entry name" value="DUF6042"/>
    <property type="match status" value="1"/>
</dbReference>
<reference evidence="2" key="1">
    <citation type="journal article" date="2019" name="Int. J. Syst. Evol. Microbiol.">
        <title>The Global Catalogue of Microorganisms (GCM) 10K type strain sequencing project: providing services to taxonomists for standard genome sequencing and annotation.</title>
        <authorList>
            <consortium name="The Broad Institute Genomics Platform"/>
            <consortium name="The Broad Institute Genome Sequencing Center for Infectious Disease"/>
            <person name="Wu L."/>
            <person name="Ma J."/>
        </authorList>
    </citation>
    <scope>NUCLEOTIDE SEQUENCE [LARGE SCALE GENOMIC DNA]</scope>
    <source>
        <strain evidence="2">JCM 16956</strain>
    </source>
</reference>
<dbReference type="InterPro" id="IPR046105">
    <property type="entry name" value="DUF6042"/>
</dbReference>
<sequence>MTAHAATAGATEDLSSAVFMHPDWFESGWNFVLPKHQSFLLALFLSTAVRRGLSGTLEEVAEEVGADGLLDRLGGSLDAPVRWMEPDELGEDGEDAAQEEAAIRAEAEASRAACEEALRAAGLPLPTTVRGLAETMTALGIASRQDGIWVMPERLPLPEDVLTLPDGLRARLRELRHVQAVAPAEQALVAHLTDGLGHPAEVFTSIDRLARALGLTEDETRGGLQRLVDTGDVRLERGLPRVGTTPGDLASHERFHLVPDWDHFHAHRVFVHRA</sequence>
<protein>
    <submittedName>
        <fullName evidence="1">Uncharacterized protein</fullName>
    </submittedName>
</protein>
<organism evidence="1 2">
    <name type="scientific">Streptomyces gulbargensis</name>
    <dbReference type="NCBI Taxonomy" id="364901"/>
    <lineage>
        <taxon>Bacteria</taxon>
        <taxon>Bacillati</taxon>
        <taxon>Actinomycetota</taxon>
        <taxon>Actinomycetes</taxon>
        <taxon>Kitasatosporales</taxon>
        <taxon>Streptomycetaceae</taxon>
        <taxon>Streptomyces</taxon>
    </lineage>
</organism>
<dbReference type="Proteomes" id="UP001501000">
    <property type="component" value="Unassembled WGS sequence"/>
</dbReference>
<name>A0ABP7NB48_9ACTN</name>
<accession>A0ABP7NB48</accession>
<dbReference type="RefSeq" id="WP_345288031.1">
    <property type="nucleotide sequence ID" value="NZ_BAABAJ010000033.1"/>
</dbReference>
<proteinExistence type="predicted"/>
<evidence type="ECO:0000313" key="2">
    <source>
        <dbReference type="Proteomes" id="UP001501000"/>
    </source>
</evidence>
<gene>
    <name evidence="1" type="ORF">GCM10022244_57210</name>
</gene>
<keyword evidence="2" id="KW-1185">Reference proteome</keyword>
<dbReference type="EMBL" id="BAABAJ010000033">
    <property type="protein sequence ID" value="GAA3941831.1"/>
    <property type="molecule type" value="Genomic_DNA"/>
</dbReference>
<comment type="caution">
    <text evidence="1">The sequence shown here is derived from an EMBL/GenBank/DDBJ whole genome shotgun (WGS) entry which is preliminary data.</text>
</comment>